<dbReference type="AlphaFoldDB" id="A0A9C7Q2Y1"/>
<sequence>MFKFSLRKMKTSTFIRQWQVFNDHTSLCIKRSFTCNSFDNSLASSSSQLSLVEEQALLRYLDLRKSSPHFTKRLVEDLYVEGKKPSGTIILKALGIATRWRLYQDAYFYYELSRGLGLRPASAFYSNLITLCGCRKDWNSAFRFYQEVIHEGVPADHLLYRALLFCCAVLGDSDRIKYVIALMQKEGLSLDETCHAILMECCRIRKDYEEGRLAIFENMPFNRTHRTFQVLFGICRDMNDYSKAMYYYQQFCTEQMTFSEISISLLLDTVIKHQQWDQVFELFHKSIQQDIYPLSFIYFQYALGLLRNKQMDHSQVLNILHHKPSNVFIPNSQYKALIAEAKSRGDSSLVTDLTMLSNKDRLMELKVESYAHELQTMGCLLPFGELKRLAVYRYKSAKGNAPPPPLWSLGCLDSFGIIQKL</sequence>
<proteinExistence type="predicted"/>
<evidence type="ECO:0000313" key="4">
    <source>
        <dbReference type="Proteomes" id="UP001061958"/>
    </source>
</evidence>
<feature type="domain" description="PROP1-like PPR" evidence="2">
    <location>
        <begin position="125"/>
        <end position="288"/>
    </location>
</feature>
<dbReference type="PANTHER" id="PTHR47447">
    <property type="entry name" value="OS03G0856100 PROTEIN"/>
    <property type="match status" value="1"/>
</dbReference>
<evidence type="ECO:0000259" key="2">
    <source>
        <dbReference type="Pfam" id="PF17177"/>
    </source>
</evidence>
<keyword evidence="1" id="KW-0677">Repeat</keyword>
<dbReference type="EMBL" id="BQMJ01000066">
    <property type="protein sequence ID" value="GJQ15261.1"/>
    <property type="molecule type" value="Genomic_DNA"/>
</dbReference>
<dbReference type="InterPro" id="IPR011990">
    <property type="entry name" value="TPR-like_helical_dom_sf"/>
</dbReference>
<name>A0A9C7Q2Y1_9RHOD</name>
<evidence type="ECO:0000256" key="1">
    <source>
        <dbReference type="ARBA" id="ARBA00022737"/>
    </source>
</evidence>
<gene>
    <name evidence="3" type="ORF">GpartN1_g7052.t1</name>
</gene>
<organism evidence="3 4">
    <name type="scientific">Galdieria partita</name>
    <dbReference type="NCBI Taxonomy" id="83374"/>
    <lineage>
        <taxon>Eukaryota</taxon>
        <taxon>Rhodophyta</taxon>
        <taxon>Bangiophyceae</taxon>
        <taxon>Galdieriales</taxon>
        <taxon>Galdieriaceae</taxon>
        <taxon>Galdieria</taxon>
    </lineage>
</organism>
<evidence type="ECO:0000313" key="3">
    <source>
        <dbReference type="EMBL" id="GJQ15261.1"/>
    </source>
</evidence>
<reference evidence="3" key="1">
    <citation type="journal article" date="2022" name="Proc. Natl. Acad. Sci. U.S.A.">
        <title>Life cycle and functional genomics of the unicellular red alga Galdieria for elucidating algal and plant evolution and industrial use.</title>
        <authorList>
            <person name="Hirooka S."/>
            <person name="Itabashi T."/>
            <person name="Ichinose T.M."/>
            <person name="Onuma R."/>
            <person name="Fujiwara T."/>
            <person name="Yamashita S."/>
            <person name="Jong L.W."/>
            <person name="Tomita R."/>
            <person name="Iwane A.H."/>
            <person name="Miyagishima S.Y."/>
        </authorList>
    </citation>
    <scope>NUCLEOTIDE SEQUENCE</scope>
    <source>
        <strain evidence="3">NBRC 102759</strain>
    </source>
</reference>
<reference evidence="3" key="2">
    <citation type="submission" date="2022-01" db="EMBL/GenBank/DDBJ databases">
        <authorList>
            <person name="Hirooka S."/>
            <person name="Miyagishima S.Y."/>
        </authorList>
    </citation>
    <scope>NUCLEOTIDE SEQUENCE</scope>
    <source>
        <strain evidence="3">NBRC 102759</strain>
    </source>
</reference>
<protein>
    <recommendedName>
        <fullName evidence="2">PROP1-like PPR domain-containing protein</fullName>
    </recommendedName>
</protein>
<dbReference type="InterPro" id="IPR033443">
    <property type="entry name" value="PROP1-like_PPR_dom"/>
</dbReference>
<keyword evidence="4" id="KW-1185">Reference proteome</keyword>
<dbReference type="Pfam" id="PF17177">
    <property type="entry name" value="PPR_long"/>
    <property type="match status" value="1"/>
</dbReference>
<dbReference type="PANTHER" id="PTHR47447:SF17">
    <property type="entry name" value="OS12G0638900 PROTEIN"/>
    <property type="match status" value="1"/>
</dbReference>
<accession>A0A9C7Q2Y1</accession>
<dbReference type="Proteomes" id="UP001061958">
    <property type="component" value="Unassembled WGS sequence"/>
</dbReference>
<comment type="caution">
    <text evidence="3">The sequence shown here is derived from an EMBL/GenBank/DDBJ whole genome shotgun (WGS) entry which is preliminary data.</text>
</comment>
<dbReference type="Gene3D" id="1.25.40.10">
    <property type="entry name" value="Tetratricopeptide repeat domain"/>
    <property type="match status" value="2"/>
</dbReference>
<dbReference type="OrthoDB" id="185373at2759"/>